<dbReference type="PRINTS" id="PR00081">
    <property type="entry name" value="GDHRDH"/>
</dbReference>
<protein>
    <submittedName>
        <fullName evidence="4">SDR family oxidoreductase</fullName>
    </submittedName>
</protein>
<dbReference type="PANTHER" id="PTHR43639">
    <property type="entry name" value="OXIDOREDUCTASE, SHORT-CHAIN DEHYDROGENASE/REDUCTASE FAMILY (AFU_ORTHOLOGUE AFUA_5G02870)"/>
    <property type="match status" value="1"/>
</dbReference>
<dbReference type="Gene3D" id="3.40.50.720">
    <property type="entry name" value="NAD(P)-binding Rossmann-like Domain"/>
    <property type="match status" value="1"/>
</dbReference>
<evidence type="ECO:0000256" key="1">
    <source>
        <dbReference type="ARBA" id="ARBA00006484"/>
    </source>
</evidence>
<evidence type="ECO:0000313" key="5">
    <source>
        <dbReference type="Proteomes" id="UP001066327"/>
    </source>
</evidence>
<dbReference type="Proteomes" id="UP001066327">
    <property type="component" value="Unassembled WGS sequence"/>
</dbReference>
<reference evidence="3" key="1">
    <citation type="submission" date="2022-12" db="EMBL/GenBank/DDBJ databases">
        <authorList>
            <person name="Krivoruchko A.V."/>
            <person name="Elkin A."/>
        </authorList>
    </citation>
    <scope>NUCLEOTIDE SEQUENCE</scope>
    <source>
        <strain evidence="3">IEGM 249</strain>
    </source>
</reference>
<keyword evidence="2" id="KW-0560">Oxidoreductase</keyword>
<evidence type="ECO:0000313" key="4">
    <source>
        <dbReference type="EMBL" id="WLF51913.1"/>
    </source>
</evidence>
<proteinExistence type="inferred from homology"/>
<reference evidence="4" key="2">
    <citation type="submission" date="2023-07" db="EMBL/GenBank/DDBJ databases">
        <title>Genomic analysis of Rhodococcus opacus VOC-14 with glycol ethers degradation activity.</title>
        <authorList>
            <person name="Narkevich D.A."/>
            <person name="Hlushen A.M."/>
            <person name="Akhremchuk A.E."/>
            <person name="Sikolenko M.A."/>
            <person name="Valentovich L.N."/>
        </authorList>
    </citation>
    <scope>NUCLEOTIDE SEQUENCE</scope>
    <source>
        <strain evidence="4">VOC-14</strain>
        <plasmid evidence="4">pRho-VOC14-L</plasmid>
    </source>
</reference>
<dbReference type="GO" id="GO:0016491">
    <property type="term" value="F:oxidoreductase activity"/>
    <property type="evidence" value="ECO:0007669"/>
    <property type="project" value="UniProtKB-KW"/>
</dbReference>
<geneLocation type="plasmid" evidence="4 6">
    <name>pRho-VOC14-L</name>
</geneLocation>
<sequence length="260" mass="27744">MSSSPSPDFSTGTALVIGGSGGIGRVICRRLAEAGSDVVLTYRRNEATAEEVAAQIRSLKRRTAVEALNTEDEAETKKCVDQVANEFGGLHTLVYASGPDLPMMHISRTPPQQFRDYLLQDAAGFFNLVHAAIPHLRASQGSIVALHTAGLRRYPAKDILSVAPKAAVEAIIRGVAREEGRYGVRANGVGIGGVEAGMHWRLRESGHYNAAALEILQRNRALPYAGRAEDVAEAVLYLASSSAARYVTGQTINTDGGYAL</sequence>
<organism evidence="4 6">
    <name type="scientific">Rhodococcus opacus</name>
    <name type="common">Nocardia opaca</name>
    <dbReference type="NCBI Taxonomy" id="37919"/>
    <lineage>
        <taxon>Bacteria</taxon>
        <taxon>Bacillati</taxon>
        <taxon>Actinomycetota</taxon>
        <taxon>Actinomycetes</taxon>
        <taxon>Mycobacteriales</taxon>
        <taxon>Nocardiaceae</taxon>
        <taxon>Rhodococcus</taxon>
    </lineage>
</organism>
<dbReference type="SUPFAM" id="SSF51735">
    <property type="entry name" value="NAD(P)-binding Rossmann-fold domains"/>
    <property type="match status" value="1"/>
</dbReference>
<dbReference type="PANTHER" id="PTHR43639:SF1">
    <property type="entry name" value="SHORT-CHAIN DEHYDROGENASE_REDUCTASE FAMILY PROTEIN"/>
    <property type="match status" value="1"/>
</dbReference>
<evidence type="ECO:0000313" key="6">
    <source>
        <dbReference type="Proteomes" id="UP001231166"/>
    </source>
</evidence>
<dbReference type="InterPro" id="IPR036291">
    <property type="entry name" value="NAD(P)-bd_dom_sf"/>
</dbReference>
<dbReference type="Proteomes" id="UP001231166">
    <property type="component" value="Plasmid pRho-VOC14-L"/>
</dbReference>
<evidence type="ECO:0000256" key="2">
    <source>
        <dbReference type="ARBA" id="ARBA00023002"/>
    </source>
</evidence>
<name>A0AAX3YRX3_RHOOP</name>
<dbReference type="RefSeq" id="WP_206016613.1">
    <property type="nucleotide sequence ID" value="NZ_CP130956.1"/>
</dbReference>
<dbReference type="EMBL" id="JAPWIS010000010">
    <property type="protein sequence ID" value="MCZ4586152.1"/>
    <property type="molecule type" value="Genomic_DNA"/>
</dbReference>
<gene>
    <name evidence="3" type="ORF">O4328_21090</name>
    <name evidence="4" type="ORF">Q5707_41330</name>
</gene>
<dbReference type="Pfam" id="PF13561">
    <property type="entry name" value="adh_short_C2"/>
    <property type="match status" value="1"/>
</dbReference>
<keyword evidence="4" id="KW-0614">Plasmid</keyword>
<comment type="similarity">
    <text evidence="1">Belongs to the short-chain dehydrogenases/reductases (SDR) family.</text>
</comment>
<keyword evidence="5" id="KW-1185">Reference proteome</keyword>
<dbReference type="AlphaFoldDB" id="A0AAX3YRX3"/>
<evidence type="ECO:0000313" key="3">
    <source>
        <dbReference type="EMBL" id="MCZ4586152.1"/>
    </source>
</evidence>
<accession>A0AAX3YRX3</accession>
<dbReference type="InterPro" id="IPR002347">
    <property type="entry name" value="SDR_fam"/>
</dbReference>
<dbReference type="EMBL" id="CP130956">
    <property type="protein sequence ID" value="WLF51913.1"/>
    <property type="molecule type" value="Genomic_DNA"/>
</dbReference>